<dbReference type="PATRIC" id="fig|466.6.peg.309"/>
<dbReference type="Proteomes" id="UP000054908">
    <property type="component" value="Unassembled WGS sequence"/>
</dbReference>
<proteinExistence type="predicted"/>
<gene>
    <name evidence="1" type="ORF">Lmac_0288</name>
</gene>
<organism evidence="1 2">
    <name type="scientific">Legionella maceachernii</name>
    <dbReference type="NCBI Taxonomy" id="466"/>
    <lineage>
        <taxon>Bacteria</taxon>
        <taxon>Pseudomonadati</taxon>
        <taxon>Pseudomonadota</taxon>
        <taxon>Gammaproteobacteria</taxon>
        <taxon>Legionellales</taxon>
        <taxon>Legionellaceae</taxon>
        <taxon>Legionella</taxon>
    </lineage>
</organism>
<dbReference type="OrthoDB" id="5659188at2"/>
<dbReference type="AlphaFoldDB" id="A0A0W0WGH4"/>
<reference evidence="1 2" key="1">
    <citation type="submission" date="2015-11" db="EMBL/GenBank/DDBJ databases">
        <title>Genomic analysis of 38 Legionella species identifies large and diverse effector repertoires.</title>
        <authorList>
            <person name="Burstein D."/>
            <person name="Amaro F."/>
            <person name="Zusman T."/>
            <person name="Lifshitz Z."/>
            <person name="Cohen O."/>
            <person name="Gilbert J.A."/>
            <person name="Pupko T."/>
            <person name="Shuman H.A."/>
            <person name="Segal G."/>
        </authorList>
    </citation>
    <scope>NUCLEOTIDE SEQUENCE [LARGE SCALE GENOMIC DNA]</scope>
    <source>
        <strain evidence="1 2">PX-1-G2-E2</strain>
    </source>
</reference>
<accession>A0A0W0WGH4</accession>
<comment type="caution">
    <text evidence="1">The sequence shown here is derived from an EMBL/GenBank/DDBJ whole genome shotgun (WGS) entry which is preliminary data.</text>
</comment>
<dbReference type="RefSeq" id="WP_058451119.1">
    <property type="nucleotide sequence ID" value="NZ_CAAAIB010000017.1"/>
</dbReference>
<sequence>MGIIDIPNTEMEQEIVLMGESDDNFEKNWVKKRELKGATIASLNETGFPNNLRNPSCLTKVGHSAWEDMAMSGFRDDEDAPIVKRVNEALIQFPSIKRINLYSCLSGVLPQSCERLKLRDRIKDQADEAIKKLSYAEHFILALQKAFLESETDFPKDLCVVACLGLVKHNNGRAGISRGKRLIPQEKYTEIDPISFFVNINCAQFLATYQQHSTQTTKSNSYSCSPKATFFASASSTTTMQENQDFTTLDTQSQLETPKKRTRPFFAKMTNPYTVLTGEPNSNFPTH</sequence>
<name>A0A0W0WGH4_9GAMM</name>
<evidence type="ECO:0000313" key="2">
    <source>
        <dbReference type="Proteomes" id="UP000054908"/>
    </source>
</evidence>
<protein>
    <submittedName>
        <fullName evidence="1">Uncharacterized protein</fullName>
    </submittedName>
</protein>
<evidence type="ECO:0000313" key="1">
    <source>
        <dbReference type="EMBL" id="KTD31413.1"/>
    </source>
</evidence>
<keyword evidence="2" id="KW-1185">Reference proteome</keyword>
<dbReference type="EMBL" id="LNYL01000006">
    <property type="protein sequence ID" value="KTD31413.1"/>
    <property type="molecule type" value="Genomic_DNA"/>
</dbReference>